<protein>
    <submittedName>
        <fullName evidence="2">Uncharacterized protein</fullName>
    </submittedName>
</protein>
<accession>A0A417Z5A8</accession>
<proteinExistence type="predicted"/>
<gene>
    <name evidence="2" type="ORF">D1832_08060</name>
</gene>
<feature type="region of interest" description="Disordered" evidence="1">
    <location>
        <begin position="471"/>
        <end position="496"/>
    </location>
</feature>
<dbReference type="RefSeq" id="WP_118913405.1">
    <property type="nucleotide sequence ID" value="NZ_CBCRVH010000005.1"/>
</dbReference>
<dbReference type="EMBL" id="QWLM01000007">
    <property type="protein sequence ID" value="RHW45942.1"/>
    <property type="molecule type" value="Genomic_DNA"/>
</dbReference>
<name>A0A417Z5A8_9MICO</name>
<evidence type="ECO:0000256" key="1">
    <source>
        <dbReference type="SAM" id="MobiDB-lite"/>
    </source>
</evidence>
<sequence>MTDSGLYPGKLPVLANAAGLETQAKEIRTQGAKISTTATTIHKEWQKLAAHFKSPDTATLTAALKPGITDGDSVKTDAETVAKALEAYAKTERTLQARKTTLLTDIANFDKSIEGDDEWKKDEDKVKAQQALVGRMNQLAADHTAAEITCQNAIAAIYGGVRYRQQGADGGEAPNGEQHYGYTKEVLDSAAGAGDLPWAEVAEWDKPWYRDVWDGVKSFGSGLWESVKGTVTGLKAMLNPFDWKTFSSTWKGVGTLALDVAVATSPVATVLMPERAKESRTRLKQVGTALLNVEEWKRNPAKAAGMLTGDVLQTLIPGVGGGRAVVVAGRASRVVGRAGQVATKLGASERVVKTSTDAVTKTMNTVAFKIDDVGHATRQAGYRVTNPVMDRVVPHVDRARATITRFNNQVSPYVRAAGDAVVEPWERKSSTAHAVSNQNGIAAVRRGAPSGIPSFGPERDFATLLKTRQEQVATTRPPGGGSGSGNGHLPAAADPSYVPKEGEVLLRPRDKWSEGQRAEFTKKVDGLNDAIDKTNDVTYVKEKAPRTFTRARVLSGFADRAYAQRVSGGSMPKEFERMKVPADVQAKIEAAAVRAEGSRVGSLSKSQYEGIIREELRQYDLDHTRDLQVGGLDDPRTNMQWLERSVNRSVGAQLRNQGRRVVNPFVKSGSFRGPGTGTQVTEFVAGAAR</sequence>
<dbReference type="AlphaFoldDB" id="A0A417Z5A8"/>
<evidence type="ECO:0000313" key="2">
    <source>
        <dbReference type="EMBL" id="RHW45942.1"/>
    </source>
</evidence>
<evidence type="ECO:0000313" key="3">
    <source>
        <dbReference type="Proteomes" id="UP000285376"/>
    </source>
</evidence>
<organism evidence="2 3">
    <name type="scientific">Dermacoccus abyssi</name>
    <dbReference type="NCBI Taxonomy" id="322596"/>
    <lineage>
        <taxon>Bacteria</taxon>
        <taxon>Bacillati</taxon>
        <taxon>Actinomycetota</taxon>
        <taxon>Actinomycetes</taxon>
        <taxon>Micrococcales</taxon>
        <taxon>Dermacoccaceae</taxon>
        <taxon>Dermacoccus</taxon>
    </lineage>
</organism>
<dbReference type="Proteomes" id="UP000285376">
    <property type="component" value="Unassembled WGS sequence"/>
</dbReference>
<reference evidence="2 3" key="1">
    <citation type="submission" date="2018-08" db="EMBL/GenBank/DDBJ databases">
        <title>Whole genome sequence analysis of Dermacoccus abyssi bacteria isolated from Deep Mariana trench Micromonospora spp reveals genes involved in the environmental adaptation and production of secondary metabolites.</title>
        <authorList>
            <person name="Abdel-Mageed W.M."/>
            <person name="Lehri B."/>
            <person name="Nouioui I."/>
            <person name="Goodfellow I."/>
            <person name="Jaspars M."/>
            <person name="Karlyshev A."/>
        </authorList>
    </citation>
    <scope>NUCLEOTIDE SEQUENCE [LARGE SCALE GENOMIC DNA]</scope>
    <source>
        <strain evidence="2 3">MT1.1</strain>
    </source>
</reference>
<comment type="caution">
    <text evidence="2">The sequence shown here is derived from an EMBL/GenBank/DDBJ whole genome shotgun (WGS) entry which is preliminary data.</text>
</comment>